<dbReference type="PROSITE" id="PS50933">
    <property type="entry name" value="CHRD"/>
    <property type="match status" value="1"/>
</dbReference>
<evidence type="ECO:0000313" key="4">
    <source>
        <dbReference type="Proteomes" id="UP000223749"/>
    </source>
</evidence>
<feature type="transmembrane region" description="Helical" evidence="1">
    <location>
        <begin position="6"/>
        <end position="23"/>
    </location>
</feature>
<keyword evidence="1" id="KW-1133">Transmembrane helix</keyword>
<evidence type="ECO:0000259" key="2">
    <source>
        <dbReference type="PROSITE" id="PS50933"/>
    </source>
</evidence>
<dbReference type="SMART" id="SM00754">
    <property type="entry name" value="CHRD"/>
    <property type="match status" value="1"/>
</dbReference>
<sequence length="181" mass="18806">MKTYSVKLFSGILMMAGIFLVLYSGCKKKSSAPEITYRTYTATVQLNGSNEVPMVTTTGNGTANITYSEQSKTIGYTITWQLGSATATTTGMHFHGADNGSNSTSSPIVIEIPGFSTTSSGTLTGSTRALNATEISQLLAGKWYVNIHSSNFTSGEMRGNIVLVAASTGNGGNNGGGGGNY</sequence>
<name>A0A2D1U3V9_9SPHI</name>
<reference evidence="3 4" key="1">
    <citation type="submission" date="2017-10" db="EMBL/GenBank/DDBJ databases">
        <title>Whole genome of Pedobacter ginsengisoli T01R-27 isolated from tomato rhizosphere.</title>
        <authorList>
            <person name="Weon H.-Y."/>
            <person name="Lee S.A."/>
            <person name="Sang M.K."/>
            <person name="Song J."/>
        </authorList>
    </citation>
    <scope>NUCLEOTIDE SEQUENCE [LARGE SCALE GENOMIC DNA]</scope>
    <source>
        <strain evidence="3 4">T01R-27</strain>
    </source>
</reference>
<dbReference type="KEGG" id="pgs:CPT03_07350"/>
<keyword evidence="1" id="KW-0472">Membrane</keyword>
<dbReference type="AlphaFoldDB" id="A0A2D1U3V9"/>
<accession>A0A2D1U3V9</accession>
<dbReference type="Proteomes" id="UP000223749">
    <property type="component" value="Chromosome"/>
</dbReference>
<dbReference type="InterPro" id="IPR010895">
    <property type="entry name" value="CHRD"/>
</dbReference>
<proteinExistence type="predicted"/>
<dbReference type="Pfam" id="PF07452">
    <property type="entry name" value="CHRD"/>
    <property type="match status" value="1"/>
</dbReference>
<evidence type="ECO:0000313" key="3">
    <source>
        <dbReference type="EMBL" id="ATP56299.1"/>
    </source>
</evidence>
<keyword evidence="1" id="KW-0812">Transmembrane</keyword>
<evidence type="ECO:0000256" key="1">
    <source>
        <dbReference type="SAM" id="Phobius"/>
    </source>
</evidence>
<feature type="domain" description="CHRD" evidence="2">
    <location>
        <begin position="38"/>
        <end position="166"/>
    </location>
</feature>
<organism evidence="3 4">
    <name type="scientific">Pedobacter ginsengisoli</name>
    <dbReference type="NCBI Taxonomy" id="363852"/>
    <lineage>
        <taxon>Bacteria</taxon>
        <taxon>Pseudomonadati</taxon>
        <taxon>Bacteroidota</taxon>
        <taxon>Sphingobacteriia</taxon>
        <taxon>Sphingobacteriales</taxon>
        <taxon>Sphingobacteriaceae</taxon>
        <taxon>Pedobacter</taxon>
    </lineage>
</organism>
<dbReference type="EMBL" id="CP024091">
    <property type="protein sequence ID" value="ATP56299.1"/>
    <property type="molecule type" value="Genomic_DNA"/>
</dbReference>
<dbReference type="RefSeq" id="WP_099438241.1">
    <property type="nucleotide sequence ID" value="NZ_CP024091.1"/>
</dbReference>
<gene>
    <name evidence="3" type="ORF">CPT03_07350</name>
</gene>
<keyword evidence="4" id="KW-1185">Reference proteome</keyword>
<dbReference type="OrthoDB" id="571052at2"/>
<protein>
    <recommendedName>
        <fullName evidence="2">CHRD domain-containing protein</fullName>
    </recommendedName>
</protein>